<accession>A0ABU2FFC3</accession>
<dbReference type="InterPro" id="IPR017850">
    <property type="entry name" value="Alkaline_phosphatase_core_sf"/>
</dbReference>
<organism evidence="1 2">
    <name type="scientific">Haloarcula saliterrae</name>
    <dbReference type="NCBI Taxonomy" id="2950534"/>
    <lineage>
        <taxon>Archaea</taxon>
        <taxon>Methanobacteriati</taxon>
        <taxon>Methanobacteriota</taxon>
        <taxon>Stenosarchaea group</taxon>
        <taxon>Halobacteria</taxon>
        <taxon>Halobacteriales</taxon>
        <taxon>Haloarculaceae</taxon>
        <taxon>Haloarcula</taxon>
    </lineage>
</organism>
<proteinExistence type="predicted"/>
<evidence type="ECO:0000313" key="2">
    <source>
        <dbReference type="Proteomes" id="UP001259659"/>
    </source>
</evidence>
<keyword evidence="2" id="KW-1185">Reference proteome</keyword>
<gene>
    <name evidence="1" type="ORF">NDI56_16200</name>
</gene>
<dbReference type="InterPro" id="IPR002591">
    <property type="entry name" value="Phosphodiest/P_Trfase"/>
</dbReference>
<dbReference type="Proteomes" id="UP001259659">
    <property type="component" value="Unassembled WGS sequence"/>
</dbReference>
<dbReference type="SUPFAM" id="SSF53649">
    <property type="entry name" value="Alkaline phosphatase-like"/>
    <property type="match status" value="1"/>
</dbReference>
<comment type="caution">
    <text evidence="1">The sequence shown here is derived from an EMBL/GenBank/DDBJ whole genome shotgun (WGS) entry which is preliminary data.</text>
</comment>
<name>A0ABU2FFC3_9EURY</name>
<sequence length="505" mass="55971">MLGLDGGDWDRIDPWLRQGLLPNIRAICEEGIYSVSNSVLPPVTCPNWKCYASSKSPGTHDVYWWDLFDRETNSVTIPDSTSFTEPELWDYLNDEGLTTDIINLPMSFPPRSVDGHMIAGGPQAQNTDYTVPRAYQSELEAEFDYRVRPAKVINGEARGGIEKALSLLETRCEVAQHLIETHDPDFVHLTLFYLNNIQHFHGSGVPTKQAWQLIDDWVGTFRESTETLFLMSDHGCADIDTEFHINSWLNERGYLTTGSSYVGYLDRLGVTQEKATTVLGALNLERVVKNLVPADIVDRVPTKEGATRQSKFESVNLAASNAIASGQGVVYVLEPPDSRAYAETRQTIIEELSQLQTPDSVPVAPEIHRGEELYPNGTPRYRPDIVFEQGPGIHTSDAVGSESVFGTPRRWEAENRRDGVFAAVGPNVESAGGLAPTSILDIAPTVLYAMGLDVPTSFEGTPITEANTARDEPTYRDPLQSLVEQTNEIEDSSTVQERLSDLGYF</sequence>
<evidence type="ECO:0000313" key="1">
    <source>
        <dbReference type="EMBL" id="MDS0260944.1"/>
    </source>
</evidence>
<dbReference type="Pfam" id="PF01663">
    <property type="entry name" value="Phosphodiest"/>
    <property type="match status" value="1"/>
</dbReference>
<protein>
    <submittedName>
        <fullName evidence="1">Alkaline phosphatase family protein</fullName>
    </submittedName>
</protein>
<dbReference type="EMBL" id="JAMQON010000005">
    <property type="protein sequence ID" value="MDS0260944.1"/>
    <property type="molecule type" value="Genomic_DNA"/>
</dbReference>
<dbReference type="Gene3D" id="3.40.720.10">
    <property type="entry name" value="Alkaline Phosphatase, subunit A"/>
    <property type="match status" value="2"/>
</dbReference>
<reference evidence="1 2" key="1">
    <citation type="submission" date="2022-06" db="EMBL/GenBank/DDBJ databases">
        <title>Haloarcula sp. a new haloarchaeum isolate from saline soil.</title>
        <authorList>
            <person name="Strakova D."/>
            <person name="Galisteo C."/>
            <person name="Sanchez-Porro C."/>
            <person name="Ventosa A."/>
        </authorList>
    </citation>
    <scope>NUCLEOTIDE SEQUENCE [LARGE SCALE GENOMIC DNA]</scope>
    <source>
        <strain evidence="1 2">S1CR25-12</strain>
    </source>
</reference>